<dbReference type="Proteomes" id="UP000634435">
    <property type="component" value="Unassembled WGS sequence"/>
</dbReference>
<protein>
    <recommendedName>
        <fullName evidence="4">DUF5105 domain-containing protein</fullName>
    </recommendedName>
</protein>
<accession>A0ABQ2E1L4</accession>
<dbReference type="RefSeq" id="WP_188944493.1">
    <property type="nucleotide sequence ID" value="NZ_BMPN01000018.1"/>
</dbReference>
<proteinExistence type="predicted"/>
<organism evidence="2 3">
    <name type="scientific">Virgibacillus kapii</name>
    <dbReference type="NCBI Taxonomy" id="1638645"/>
    <lineage>
        <taxon>Bacteria</taxon>
        <taxon>Bacillati</taxon>
        <taxon>Bacillota</taxon>
        <taxon>Bacilli</taxon>
        <taxon>Bacillales</taxon>
        <taxon>Bacillaceae</taxon>
        <taxon>Virgibacillus</taxon>
    </lineage>
</organism>
<evidence type="ECO:0000313" key="2">
    <source>
        <dbReference type="EMBL" id="GGJ77666.1"/>
    </source>
</evidence>
<feature type="coiled-coil region" evidence="1">
    <location>
        <begin position="24"/>
        <end position="51"/>
    </location>
</feature>
<dbReference type="EMBL" id="BMPN01000018">
    <property type="protein sequence ID" value="GGJ77666.1"/>
    <property type="molecule type" value="Genomic_DNA"/>
</dbReference>
<gene>
    <name evidence="2" type="ORF">GCM10007111_44070</name>
</gene>
<evidence type="ECO:0008006" key="4">
    <source>
        <dbReference type="Google" id="ProtNLM"/>
    </source>
</evidence>
<reference evidence="3" key="1">
    <citation type="journal article" date="2019" name="Int. J. Syst. Evol. Microbiol.">
        <title>The Global Catalogue of Microorganisms (GCM) 10K type strain sequencing project: providing services to taxonomists for standard genome sequencing and annotation.</title>
        <authorList>
            <consortium name="The Broad Institute Genomics Platform"/>
            <consortium name="The Broad Institute Genome Sequencing Center for Infectious Disease"/>
            <person name="Wu L."/>
            <person name="Ma J."/>
        </authorList>
    </citation>
    <scope>NUCLEOTIDE SEQUENCE [LARGE SCALE GENOMIC DNA]</scope>
    <source>
        <strain evidence="3">JCM 30071</strain>
    </source>
</reference>
<sequence>MNKKTMIILGVGLLIILITLIVQNQQLKSDKEGMEEAIKSMEEKLEDKKQGANTTEVYLRASSTAEEFIKTYFQFTNQPNKDEVLPFVTSNVEDQLSFQDEVETDDNLSDVVTKVNNLEIYYGQNTDDRQEIFARFDSEIEVDGTQTHSPSFVKFDMIQNNNSWKIDDMEFMQY</sequence>
<name>A0ABQ2E1L4_9BACI</name>
<evidence type="ECO:0000256" key="1">
    <source>
        <dbReference type="SAM" id="Coils"/>
    </source>
</evidence>
<comment type="caution">
    <text evidence="2">The sequence shown here is derived from an EMBL/GenBank/DDBJ whole genome shotgun (WGS) entry which is preliminary data.</text>
</comment>
<evidence type="ECO:0000313" key="3">
    <source>
        <dbReference type="Proteomes" id="UP000634435"/>
    </source>
</evidence>
<keyword evidence="1" id="KW-0175">Coiled coil</keyword>
<keyword evidence="3" id="KW-1185">Reference proteome</keyword>